<evidence type="ECO:0000313" key="8">
    <source>
        <dbReference type="Proteomes" id="UP001244427"/>
    </source>
</evidence>
<feature type="transmembrane region" description="Helical" evidence="6">
    <location>
        <begin position="70"/>
        <end position="90"/>
    </location>
</feature>
<feature type="transmembrane region" description="Helical" evidence="6">
    <location>
        <begin position="122"/>
        <end position="144"/>
    </location>
</feature>
<keyword evidence="3 6" id="KW-0812">Transmembrane</keyword>
<dbReference type="GO" id="GO:0005886">
    <property type="term" value="C:plasma membrane"/>
    <property type="evidence" value="ECO:0007669"/>
    <property type="project" value="UniProtKB-SubCell"/>
</dbReference>
<feature type="transmembrane region" description="Helical" evidence="6">
    <location>
        <begin position="156"/>
        <end position="179"/>
    </location>
</feature>
<evidence type="ECO:0000313" key="7">
    <source>
        <dbReference type="EMBL" id="MDQ0646995.1"/>
    </source>
</evidence>
<evidence type="ECO:0000256" key="5">
    <source>
        <dbReference type="ARBA" id="ARBA00023136"/>
    </source>
</evidence>
<organism evidence="7 8">
    <name type="scientific">Microbacterium natoriense</name>
    <dbReference type="NCBI Taxonomy" id="284570"/>
    <lineage>
        <taxon>Bacteria</taxon>
        <taxon>Bacillati</taxon>
        <taxon>Actinomycetota</taxon>
        <taxon>Actinomycetes</taxon>
        <taxon>Micrococcales</taxon>
        <taxon>Microbacteriaceae</taxon>
        <taxon>Microbacterium</taxon>
    </lineage>
</organism>
<dbReference type="PIRSF" id="PIRSF006324">
    <property type="entry name" value="LeuE"/>
    <property type="match status" value="1"/>
</dbReference>
<reference evidence="7 8" key="1">
    <citation type="submission" date="2023-07" db="EMBL/GenBank/DDBJ databases">
        <title>Comparative genomics of wheat-associated soil bacteria to identify genetic determinants of phenazine resistance.</title>
        <authorList>
            <person name="Mouncey N."/>
        </authorList>
    </citation>
    <scope>NUCLEOTIDE SEQUENCE [LARGE SCALE GENOMIC DNA]</scope>
    <source>
        <strain evidence="7 8">W4I9-1</strain>
    </source>
</reference>
<feature type="transmembrane region" description="Helical" evidence="6">
    <location>
        <begin position="12"/>
        <end position="33"/>
    </location>
</feature>
<sequence length="219" mass="22687">MLAPMFSAETLTTFVIAALVMVAIPGPTVLFTIGRAMALGRVGGFLSILGTAIGSLVLVAGVALGVGTVIAQSVVLFTVVKVVGAGYLVFLGIQAIRHRKDAAGSVTGAQPRRSGARLLREGFVVGVTNPKSIAFFLAILPQFVDLPAGSVPMQLFVLGAITVTIGVACDAIWVLLASAARDWFGRSPRRLQTMSTVGGSLMIVLGAFLLLWNEKPAPA</sequence>
<evidence type="ECO:0000256" key="2">
    <source>
        <dbReference type="ARBA" id="ARBA00022475"/>
    </source>
</evidence>
<keyword evidence="8" id="KW-1185">Reference proteome</keyword>
<dbReference type="InterPro" id="IPR001123">
    <property type="entry name" value="LeuE-type"/>
</dbReference>
<gene>
    <name evidence="7" type="ORF">QFZ53_001191</name>
</gene>
<comment type="subcellular location">
    <subcellularLocation>
        <location evidence="1">Cell membrane</location>
        <topology evidence="1">Multi-pass membrane protein</topology>
    </subcellularLocation>
</comment>
<feature type="transmembrane region" description="Helical" evidence="6">
    <location>
        <begin position="191"/>
        <end position="212"/>
    </location>
</feature>
<proteinExistence type="predicted"/>
<dbReference type="Pfam" id="PF01810">
    <property type="entry name" value="LysE"/>
    <property type="match status" value="1"/>
</dbReference>
<dbReference type="Proteomes" id="UP001244427">
    <property type="component" value="Unassembled WGS sequence"/>
</dbReference>
<evidence type="ECO:0000256" key="6">
    <source>
        <dbReference type="SAM" id="Phobius"/>
    </source>
</evidence>
<keyword evidence="5 6" id="KW-0472">Membrane</keyword>
<name>A0AAW8EU92_9MICO</name>
<dbReference type="PANTHER" id="PTHR30086">
    <property type="entry name" value="ARGININE EXPORTER PROTEIN ARGO"/>
    <property type="match status" value="1"/>
</dbReference>
<dbReference type="GO" id="GO:0015171">
    <property type="term" value="F:amino acid transmembrane transporter activity"/>
    <property type="evidence" value="ECO:0007669"/>
    <property type="project" value="TreeGrafter"/>
</dbReference>
<evidence type="ECO:0000256" key="3">
    <source>
        <dbReference type="ARBA" id="ARBA00022692"/>
    </source>
</evidence>
<evidence type="ECO:0000256" key="4">
    <source>
        <dbReference type="ARBA" id="ARBA00022989"/>
    </source>
</evidence>
<dbReference type="EMBL" id="JAUSXV010000001">
    <property type="protein sequence ID" value="MDQ0646995.1"/>
    <property type="molecule type" value="Genomic_DNA"/>
</dbReference>
<accession>A0AAW8EU92</accession>
<dbReference type="PANTHER" id="PTHR30086:SF20">
    <property type="entry name" value="ARGININE EXPORTER PROTEIN ARGO-RELATED"/>
    <property type="match status" value="1"/>
</dbReference>
<keyword evidence="2" id="KW-1003">Cell membrane</keyword>
<feature type="transmembrane region" description="Helical" evidence="6">
    <location>
        <begin position="45"/>
        <end position="64"/>
    </location>
</feature>
<evidence type="ECO:0000256" key="1">
    <source>
        <dbReference type="ARBA" id="ARBA00004651"/>
    </source>
</evidence>
<dbReference type="AlphaFoldDB" id="A0AAW8EU92"/>
<keyword evidence="4 6" id="KW-1133">Transmembrane helix</keyword>
<protein>
    <submittedName>
        <fullName evidence="7">Threonine/homoserine/homoserine lactone efflux protein</fullName>
    </submittedName>
</protein>
<comment type="caution">
    <text evidence="7">The sequence shown here is derived from an EMBL/GenBank/DDBJ whole genome shotgun (WGS) entry which is preliminary data.</text>
</comment>